<name>A0A225X625_9STRA</name>
<keyword evidence="3" id="KW-1185">Reference proteome</keyword>
<dbReference type="OrthoDB" id="112549at2759"/>
<proteinExistence type="predicted"/>
<protein>
    <submittedName>
        <fullName evidence="2">Putative membrane protein</fullName>
    </submittedName>
</protein>
<dbReference type="STRING" id="4795.A0A225X625"/>
<feature type="non-terminal residue" evidence="2">
    <location>
        <position position="1"/>
    </location>
</feature>
<evidence type="ECO:0000313" key="3">
    <source>
        <dbReference type="Proteomes" id="UP000198211"/>
    </source>
</evidence>
<accession>A0A225X625</accession>
<dbReference type="PANTHER" id="PTHR16230:SF3">
    <property type="entry name" value="BIOGENESIS OF LYSOSOMAL ORGANELLES COMPLEX-1, SUBUNIT 4, CAPPUCCINO"/>
    <property type="match status" value="1"/>
</dbReference>
<organism evidence="2 3">
    <name type="scientific">Phytophthora megakarya</name>
    <dbReference type="NCBI Taxonomy" id="4795"/>
    <lineage>
        <taxon>Eukaryota</taxon>
        <taxon>Sar</taxon>
        <taxon>Stramenopiles</taxon>
        <taxon>Oomycota</taxon>
        <taxon>Peronosporomycetes</taxon>
        <taxon>Peronosporales</taxon>
        <taxon>Peronosporaceae</taxon>
        <taxon>Phytophthora</taxon>
    </lineage>
</organism>
<comment type="caution">
    <text evidence="2">The sequence shown here is derived from an EMBL/GenBank/DDBJ whole genome shotgun (WGS) entry which is preliminary data.</text>
</comment>
<dbReference type="Proteomes" id="UP000198211">
    <property type="component" value="Unassembled WGS sequence"/>
</dbReference>
<feature type="region of interest" description="Disordered" evidence="1">
    <location>
        <begin position="336"/>
        <end position="363"/>
    </location>
</feature>
<gene>
    <name evidence="2" type="ORF">PHMEG_000213</name>
</gene>
<dbReference type="AlphaFoldDB" id="A0A225X625"/>
<dbReference type="InterPro" id="IPR024857">
    <property type="entry name" value="Cappuccino"/>
</dbReference>
<dbReference type="GO" id="GO:0031083">
    <property type="term" value="C:BLOC-1 complex"/>
    <property type="evidence" value="ECO:0007669"/>
    <property type="project" value="TreeGrafter"/>
</dbReference>
<reference evidence="3" key="1">
    <citation type="submission" date="2017-03" db="EMBL/GenBank/DDBJ databases">
        <title>Phytopthora megakarya and P. palmivora, two closely related causual agents of cacao black pod achieved similar genome size and gene model numbers by different mechanisms.</title>
        <authorList>
            <person name="Ali S."/>
            <person name="Shao J."/>
            <person name="Larry D.J."/>
            <person name="Kronmiller B."/>
            <person name="Shen D."/>
            <person name="Strem M.D."/>
            <person name="Melnick R.L."/>
            <person name="Guiltinan M.J."/>
            <person name="Tyler B.M."/>
            <person name="Meinhardt L.W."/>
            <person name="Bailey B.A."/>
        </authorList>
    </citation>
    <scope>NUCLEOTIDE SEQUENCE [LARGE SCALE GENOMIC DNA]</scope>
    <source>
        <strain evidence="3">zdho120</strain>
    </source>
</reference>
<dbReference type="EMBL" id="NBNE01000005">
    <property type="protein sequence ID" value="OWZ24690.1"/>
    <property type="molecule type" value="Genomic_DNA"/>
</dbReference>
<evidence type="ECO:0000256" key="1">
    <source>
        <dbReference type="SAM" id="MobiDB-lite"/>
    </source>
</evidence>
<dbReference type="PANTHER" id="PTHR16230">
    <property type="entry name" value="CAPPUCCINO"/>
    <property type="match status" value="1"/>
</dbReference>
<evidence type="ECO:0000313" key="2">
    <source>
        <dbReference type="EMBL" id="OWZ24690.1"/>
    </source>
</evidence>
<sequence length="363" mass="41981">RIFADFLNEHENTLVSMMQQGCTMITIFPMLRANAKRHEQAKVLLAKPKCHLDSRGCVFLYLQYRVATRNMVLLKHLFIEFLYRQDTLLREFVERGCQVISVIPFELPQVAAQIRLPPHLMEKRESPRAVEAVTGHEQVTRPIMNKMKSKRKGKETPWEVVYCHLPVPFEVGNHPELAMKFYSFWNKHALAVWERKFWIPVSRKQDMTTYIKRNNRQIAAKNAFEVLIVAAYEEFGASFFVMLDTQKPRHPGWWYRGPIVALFSLQQSKTENAMWEYVKNEAFQRFPDCKETLPLASTDSASLQSCHQRESDSMWMTNRPLTEAILGEIAALKGEQQATGAVPNQELGSSDPLELMEPTGSFV</sequence>